<evidence type="ECO:0000259" key="3">
    <source>
        <dbReference type="Pfam" id="PF13354"/>
    </source>
</evidence>
<dbReference type="PANTHER" id="PTHR35333">
    <property type="entry name" value="BETA-LACTAMASE"/>
    <property type="match status" value="1"/>
</dbReference>
<dbReference type="Proteomes" id="UP000036356">
    <property type="component" value="Unassembled WGS sequence"/>
</dbReference>
<organism evidence="4 5">
    <name type="scientific">Desulfosporosinus acididurans</name>
    <dbReference type="NCBI Taxonomy" id="476652"/>
    <lineage>
        <taxon>Bacteria</taxon>
        <taxon>Bacillati</taxon>
        <taxon>Bacillota</taxon>
        <taxon>Clostridia</taxon>
        <taxon>Eubacteriales</taxon>
        <taxon>Desulfitobacteriaceae</taxon>
        <taxon>Desulfosporosinus</taxon>
    </lineage>
</organism>
<dbReference type="InterPro" id="IPR045155">
    <property type="entry name" value="Beta-lactam_cat"/>
</dbReference>
<dbReference type="AlphaFoldDB" id="A0A0J1FKW2"/>
<evidence type="ECO:0000256" key="1">
    <source>
        <dbReference type="SAM" id="MobiDB-lite"/>
    </source>
</evidence>
<dbReference type="InterPro" id="IPR000871">
    <property type="entry name" value="Beta-lactam_class-A"/>
</dbReference>
<dbReference type="GO" id="GO:0030655">
    <property type="term" value="P:beta-lactam antibiotic catabolic process"/>
    <property type="evidence" value="ECO:0007669"/>
    <property type="project" value="InterPro"/>
</dbReference>
<proteinExistence type="predicted"/>
<feature type="transmembrane region" description="Helical" evidence="2">
    <location>
        <begin position="14"/>
        <end position="35"/>
    </location>
</feature>
<reference evidence="4 5" key="1">
    <citation type="submission" date="2015-06" db="EMBL/GenBank/DDBJ databases">
        <title>Draft genome of the moderately acidophilic sulfate reducer Candidatus Desulfosporosinus acididurans strain M1.</title>
        <authorList>
            <person name="Poehlein A."/>
            <person name="Petzsch P."/>
            <person name="Johnson B.D."/>
            <person name="Schloemann M."/>
            <person name="Daniel R."/>
            <person name="Muehling M."/>
        </authorList>
    </citation>
    <scope>NUCLEOTIDE SEQUENCE [LARGE SCALE GENOMIC DNA]</scope>
    <source>
        <strain evidence="4 5">M1</strain>
    </source>
</reference>
<sequence>MLNKSRNSNRFDRIIKIALYVVLLLLVFTVILFTYEVTKKEATATSKSDLTDFAVDSGKQSSPDNDSEGNESTLEKSNIQTSNTGKNVKSTTDKLTRDIKKIIQNERGSYSISYQDTISNNNLVINPQKMTAASMIKLFVMIESYNQINEGVINENEEITLTSSMKVGGTGSLSSRKDGTVLTIDQLIYLMITQSDNTATNILIDRITMDKINTTVQKLGCLDTVLQRKMMDFKAQGEGKENYTSAADLCNILTKLYKNECLGEKYDPMMIEILKRQENNTKIPLLLPAGTVVAHKTGELDKVENDAGIIFTPKGAYVLCVLSSGIVAGDARTIIAKVSKVVYNDTLHTS</sequence>
<evidence type="ECO:0000313" key="4">
    <source>
        <dbReference type="EMBL" id="KLU64144.1"/>
    </source>
</evidence>
<keyword evidence="2" id="KW-1133">Transmembrane helix</keyword>
<keyword evidence="5" id="KW-1185">Reference proteome</keyword>
<dbReference type="EC" id="3.5.2.6" evidence="4"/>
<dbReference type="PANTHER" id="PTHR35333:SF3">
    <property type="entry name" value="BETA-LACTAMASE-TYPE TRANSPEPTIDASE FOLD CONTAINING PROTEIN"/>
    <property type="match status" value="1"/>
</dbReference>
<keyword evidence="2" id="KW-0472">Membrane</keyword>
<dbReference type="Pfam" id="PF13354">
    <property type="entry name" value="Beta-lactamase2"/>
    <property type="match status" value="1"/>
</dbReference>
<dbReference type="PATRIC" id="fig|476652.3.peg.4193"/>
<keyword evidence="2" id="KW-0812">Transmembrane</keyword>
<accession>A0A0J1FKW2</accession>
<gene>
    <name evidence="4" type="primary">per1</name>
    <name evidence="4" type="ORF">DEAC_c39590</name>
</gene>
<evidence type="ECO:0000256" key="2">
    <source>
        <dbReference type="SAM" id="Phobius"/>
    </source>
</evidence>
<dbReference type="InterPro" id="IPR012338">
    <property type="entry name" value="Beta-lactam/transpept-like"/>
</dbReference>
<evidence type="ECO:0000313" key="5">
    <source>
        <dbReference type="Proteomes" id="UP000036356"/>
    </source>
</evidence>
<feature type="domain" description="Beta-lactamase class A catalytic" evidence="3">
    <location>
        <begin position="112"/>
        <end position="322"/>
    </location>
</feature>
<dbReference type="EMBL" id="LDZY01000017">
    <property type="protein sequence ID" value="KLU64144.1"/>
    <property type="molecule type" value="Genomic_DNA"/>
</dbReference>
<dbReference type="SUPFAM" id="SSF56601">
    <property type="entry name" value="beta-lactamase/transpeptidase-like"/>
    <property type="match status" value="1"/>
</dbReference>
<dbReference type="GO" id="GO:0008800">
    <property type="term" value="F:beta-lactamase activity"/>
    <property type="evidence" value="ECO:0007669"/>
    <property type="project" value="UniProtKB-EC"/>
</dbReference>
<keyword evidence="4" id="KW-0378">Hydrolase</keyword>
<feature type="compositionally biased region" description="Polar residues" evidence="1">
    <location>
        <begin position="58"/>
        <end position="90"/>
    </location>
</feature>
<name>A0A0J1FKW2_9FIRM</name>
<dbReference type="GO" id="GO:0046677">
    <property type="term" value="P:response to antibiotic"/>
    <property type="evidence" value="ECO:0007669"/>
    <property type="project" value="InterPro"/>
</dbReference>
<dbReference type="Gene3D" id="3.40.710.10">
    <property type="entry name" value="DD-peptidase/beta-lactamase superfamily"/>
    <property type="match status" value="1"/>
</dbReference>
<comment type="caution">
    <text evidence="4">The sequence shown here is derived from an EMBL/GenBank/DDBJ whole genome shotgun (WGS) entry which is preliminary data.</text>
</comment>
<feature type="region of interest" description="Disordered" evidence="1">
    <location>
        <begin position="53"/>
        <end position="92"/>
    </location>
</feature>
<dbReference type="STRING" id="476652.DEAC_c39590"/>
<protein>
    <submittedName>
        <fullName evidence="4">Extended-spectrum beta-lactamase PER-1</fullName>
        <ecNumber evidence="4">3.5.2.6</ecNumber>
    </submittedName>
</protein>